<gene>
    <name evidence="1" type="ORF">CIRG_00280</name>
</gene>
<dbReference type="AlphaFoldDB" id="A0A0J6Y0R0"/>
<name>A0A0J6Y0R0_COCIT</name>
<sequence length="156" mass="17553">MVANSDKATRRDRIDRPSAFNLCMNAPVRWIRVPVWPSEPTSWGKVSHIGARSERSSLGALSSRRHVASLSRLDYLPYREDKDVYVPINHSVARKMRENFLLPANPPLPIGKTAVLTPCSPNAIDTFRMTPTHSKDMVPATFRRSCALLSSRSVLR</sequence>
<evidence type="ECO:0000313" key="2">
    <source>
        <dbReference type="Proteomes" id="UP000054565"/>
    </source>
</evidence>
<dbReference type="EMBL" id="DS028093">
    <property type="protein sequence ID" value="KMP00138.1"/>
    <property type="molecule type" value="Genomic_DNA"/>
</dbReference>
<organism evidence="1 2">
    <name type="scientific">Coccidioides immitis RMSCC 2394</name>
    <dbReference type="NCBI Taxonomy" id="404692"/>
    <lineage>
        <taxon>Eukaryota</taxon>
        <taxon>Fungi</taxon>
        <taxon>Dikarya</taxon>
        <taxon>Ascomycota</taxon>
        <taxon>Pezizomycotina</taxon>
        <taxon>Eurotiomycetes</taxon>
        <taxon>Eurotiomycetidae</taxon>
        <taxon>Onygenales</taxon>
        <taxon>Onygenaceae</taxon>
        <taxon>Coccidioides</taxon>
    </lineage>
</organism>
<evidence type="ECO:0000313" key="1">
    <source>
        <dbReference type="EMBL" id="KMP00138.1"/>
    </source>
</evidence>
<proteinExistence type="predicted"/>
<protein>
    <submittedName>
        <fullName evidence="1">Uncharacterized protein</fullName>
    </submittedName>
</protein>
<accession>A0A0J6Y0R0</accession>
<dbReference type="Proteomes" id="UP000054565">
    <property type="component" value="Unassembled WGS sequence"/>
</dbReference>
<reference evidence="2" key="1">
    <citation type="journal article" date="2010" name="Genome Res.">
        <title>Population genomic sequencing of Coccidioides fungi reveals recent hybridization and transposon control.</title>
        <authorList>
            <person name="Neafsey D.E."/>
            <person name="Barker B.M."/>
            <person name="Sharpton T.J."/>
            <person name="Stajich J.E."/>
            <person name="Park D.J."/>
            <person name="Whiston E."/>
            <person name="Hung C.-Y."/>
            <person name="McMahan C."/>
            <person name="White J."/>
            <person name="Sykes S."/>
            <person name="Heiman D."/>
            <person name="Young S."/>
            <person name="Zeng Q."/>
            <person name="Abouelleil A."/>
            <person name="Aftuck L."/>
            <person name="Bessette D."/>
            <person name="Brown A."/>
            <person name="FitzGerald M."/>
            <person name="Lui A."/>
            <person name="Macdonald J.P."/>
            <person name="Priest M."/>
            <person name="Orbach M.J."/>
            <person name="Galgiani J.N."/>
            <person name="Kirkland T.N."/>
            <person name="Cole G.T."/>
            <person name="Birren B.W."/>
            <person name="Henn M.R."/>
            <person name="Taylor J.W."/>
            <person name="Rounsley S.D."/>
        </authorList>
    </citation>
    <scope>NUCLEOTIDE SEQUENCE [LARGE SCALE GENOMIC DNA]</scope>
    <source>
        <strain evidence="2">RMSCC 2394</strain>
    </source>
</reference>